<dbReference type="PRINTS" id="PR00080">
    <property type="entry name" value="SDRFAMILY"/>
</dbReference>
<dbReference type="Proteomes" id="UP000660611">
    <property type="component" value="Unassembled WGS sequence"/>
</dbReference>
<dbReference type="AlphaFoldDB" id="A0A919U4K1"/>
<dbReference type="InterPro" id="IPR036291">
    <property type="entry name" value="NAD(P)-bd_dom_sf"/>
</dbReference>
<dbReference type="SUPFAM" id="SSF51735">
    <property type="entry name" value="NAD(P)-binding Rossmann-fold domains"/>
    <property type="match status" value="1"/>
</dbReference>
<protein>
    <submittedName>
        <fullName evidence="3">2-deoxy-D-gluconate 3-dehydrogenase</fullName>
    </submittedName>
</protein>
<dbReference type="Gene3D" id="3.40.50.720">
    <property type="entry name" value="NAD(P)-binding Rossmann-like Domain"/>
    <property type="match status" value="1"/>
</dbReference>
<dbReference type="InterPro" id="IPR002347">
    <property type="entry name" value="SDR_fam"/>
</dbReference>
<evidence type="ECO:0000256" key="2">
    <source>
        <dbReference type="ARBA" id="ARBA00023002"/>
    </source>
</evidence>
<name>A0A919U4K1_9ACTN</name>
<dbReference type="PANTHER" id="PTHR42760">
    <property type="entry name" value="SHORT-CHAIN DEHYDROGENASES/REDUCTASES FAMILY MEMBER"/>
    <property type="match status" value="1"/>
</dbReference>
<dbReference type="InterPro" id="IPR020904">
    <property type="entry name" value="Sc_DH/Rdtase_CS"/>
</dbReference>
<dbReference type="FunFam" id="3.40.50.720:FF:000084">
    <property type="entry name" value="Short-chain dehydrogenase reductase"/>
    <property type="match status" value="1"/>
</dbReference>
<accession>A0A919U4K1</accession>
<dbReference type="NCBIfam" id="NF005559">
    <property type="entry name" value="PRK07231.1"/>
    <property type="match status" value="1"/>
</dbReference>
<dbReference type="GO" id="GO:0016616">
    <property type="term" value="F:oxidoreductase activity, acting on the CH-OH group of donors, NAD or NADP as acceptor"/>
    <property type="evidence" value="ECO:0007669"/>
    <property type="project" value="TreeGrafter"/>
</dbReference>
<dbReference type="EMBL" id="BONQ01000005">
    <property type="protein sequence ID" value="GIG42204.1"/>
    <property type="molecule type" value="Genomic_DNA"/>
</dbReference>
<dbReference type="PANTHER" id="PTHR42760:SF115">
    <property type="entry name" value="3-OXOACYL-[ACYL-CARRIER-PROTEIN] REDUCTASE FABG"/>
    <property type="match status" value="1"/>
</dbReference>
<organism evidence="3 4">
    <name type="scientific">Dactylosporangium siamense</name>
    <dbReference type="NCBI Taxonomy" id="685454"/>
    <lineage>
        <taxon>Bacteria</taxon>
        <taxon>Bacillati</taxon>
        <taxon>Actinomycetota</taxon>
        <taxon>Actinomycetes</taxon>
        <taxon>Micromonosporales</taxon>
        <taxon>Micromonosporaceae</taxon>
        <taxon>Dactylosporangium</taxon>
    </lineage>
</organism>
<evidence type="ECO:0000256" key="1">
    <source>
        <dbReference type="ARBA" id="ARBA00006484"/>
    </source>
</evidence>
<keyword evidence="4" id="KW-1185">Reference proteome</keyword>
<evidence type="ECO:0000313" key="3">
    <source>
        <dbReference type="EMBL" id="GIG42204.1"/>
    </source>
</evidence>
<dbReference type="PROSITE" id="PS00061">
    <property type="entry name" value="ADH_SHORT"/>
    <property type="match status" value="1"/>
</dbReference>
<gene>
    <name evidence="3" type="primary">kduD</name>
    <name evidence="3" type="ORF">Dsi01nite_002450</name>
</gene>
<sequence length="311" mass="32635">MDHGGWWRARWAGLSCVGNASIGARSTPRRPGERERRAAVAVWVRGASGFTYAARMDGFPRFDVPGRVALVTGAARGLGRAIALTLAHAGADVALGLRDVAADAGLAAEVTALGRRVLPLQMDVTDVGQVRAAVDAVVEHFGRLDILVNNAGIAPENLAEDVVEEDFDQTLAVNLKGTFFASQAAGRVMIRQGYGRIVNIGSQAGAVALPGEAVYCMTKAAIAHLTRCLAVEWGGHGITVNAVAPTFVHTPGTEAYLADPEHRRDVVERIAALHRIGEPVEVAGAVLFLVSPAASLITGETLLIDGGWTAR</sequence>
<proteinExistence type="inferred from homology"/>
<comment type="caution">
    <text evidence="3">The sequence shown here is derived from an EMBL/GenBank/DDBJ whole genome shotgun (WGS) entry which is preliminary data.</text>
</comment>
<reference evidence="3" key="1">
    <citation type="submission" date="2021-01" db="EMBL/GenBank/DDBJ databases">
        <title>Whole genome shotgun sequence of Dactylosporangium siamense NBRC 106093.</title>
        <authorList>
            <person name="Komaki H."/>
            <person name="Tamura T."/>
        </authorList>
    </citation>
    <scope>NUCLEOTIDE SEQUENCE</scope>
    <source>
        <strain evidence="3">NBRC 106093</strain>
    </source>
</reference>
<keyword evidence="2" id="KW-0560">Oxidoreductase</keyword>
<comment type="similarity">
    <text evidence="1">Belongs to the short-chain dehydrogenases/reductases (SDR) family.</text>
</comment>
<evidence type="ECO:0000313" key="4">
    <source>
        <dbReference type="Proteomes" id="UP000660611"/>
    </source>
</evidence>
<dbReference type="Pfam" id="PF13561">
    <property type="entry name" value="adh_short_C2"/>
    <property type="match status" value="1"/>
</dbReference>
<dbReference type="PRINTS" id="PR00081">
    <property type="entry name" value="GDHRDH"/>
</dbReference>